<accession>A0ABD1DWS6</accession>
<dbReference type="SMART" id="SM00355">
    <property type="entry name" value="ZnF_C2H2"/>
    <property type="match status" value="2"/>
</dbReference>
<proteinExistence type="predicted"/>
<reference evidence="4 5" key="1">
    <citation type="submission" date="2024-05" db="EMBL/GenBank/DDBJ databases">
        <title>Culex pipiens pipiens assembly and annotation.</title>
        <authorList>
            <person name="Alout H."/>
            <person name="Durand T."/>
        </authorList>
    </citation>
    <scope>NUCLEOTIDE SEQUENCE [LARGE SCALE GENOMIC DNA]</scope>
    <source>
        <strain evidence="4">HA-2024</strain>
        <tissue evidence="4">Whole body</tissue>
    </source>
</reference>
<evidence type="ECO:0000256" key="2">
    <source>
        <dbReference type="SAM" id="MobiDB-lite"/>
    </source>
</evidence>
<feature type="compositionally biased region" description="Polar residues" evidence="2">
    <location>
        <begin position="56"/>
        <end position="70"/>
    </location>
</feature>
<name>A0ABD1DWS6_CULPP</name>
<dbReference type="Gene3D" id="3.30.160.60">
    <property type="entry name" value="Classic Zinc Finger"/>
    <property type="match status" value="1"/>
</dbReference>
<evidence type="ECO:0000313" key="4">
    <source>
        <dbReference type="EMBL" id="KAL1404200.1"/>
    </source>
</evidence>
<dbReference type="InterPro" id="IPR013087">
    <property type="entry name" value="Znf_C2H2_type"/>
</dbReference>
<dbReference type="SUPFAM" id="SSF57667">
    <property type="entry name" value="beta-beta-alpha zinc fingers"/>
    <property type="match status" value="1"/>
</dbReference>
<organism evidence="4 5">
    <name type="scientific">Culex pipiens pipiens</name>
    <name type="common">Northern house mosquito</name>
    <dbReference type="NCBI Taxonomy" id="38569"/>
    <lineage>
        <taxon>Eukaryota</taxon>
        <taxon>Metazoa</taxon>
        <taxon>Ecdysozoa</taxon>
        <taxon>Arthropoda</taxon>
        <taxon>Hexapoda</taxon>
        <taxon>Insecta</taxon>
        <taxon>Pterygota</taxon>
        <taxon>Neoptera</taxon>
        <taxon>Endopterygota</taxon>
        <taxon>Diptera</taxon>
        <taxon>Nematocera</taxon>
        <taxon>Culicoidea</taxon>
        <taxon>Culicidae</taxon>
        <taxon>Culicinae</taxon>
        <taxon>Culicini</taxon>
        <taxon>Culex</taxon>
        <taxon>Culex</taxon>
    </lineage>
</organism>
<feature type="region of interest" description="Disordered" evidence="2">
    <location>
        <begin position="1"/>
        <end position="70"/>
    </location>
</feature>
<keyword evidence="1" id="KW-0479">Metal-binding</keyword>
<feature type="domain" description="C2H2-type" evidence="3">
    <location>
        <begin position="151"/>
        <end position="178"/>
    </location>
</feature>
<gene>
    <name evidence="4" type="ORF">pipiens_005439</name>
</gene>
<keyword evidence="1" id="KW-0863">Zinc-finger</keyword>
<dbReference type="EMBL" id="JBEHCU010000704">
    <property type="protein sequence ID" value="KAL1404200.1"/>
    <property type="molecule type" value="Genomic_DNA"/>
</dbReference>
<keyword evidence="5" id="KW-1185">Reference proteome</keyword>
<dbReference type="PROSITE" id="PS50157">
    <property type="entry name" value="ZINC_FINGER_C2H2_2"/>
    <property type="match status" value="2"/>
</dbReference>
<protein>
    <recommendedName>
        <fullName evidence="3">C2H2-type domain-containing protein</fullName>
    </recommendedName>
</protein>
<evidence type="ECO:0000256" key="1">
    <source>
        <dbReference type="PROSITE-ProRule" id="PRU00042"/>
    </source>
</evidence>
<evidence type="ECO:0000259" key="3">
    <source>
        <dbReference type="PROSITE" id="PS50157"/>
    </source>
</evidence>
<sequence length="217" mass="24851">MTEEEDVGMDSLNVKQQLSDGSVDGSTSDWDTSEASKVVHGANPKRRRCGDRAASGDQTKVDNPNQPYKKTSIGYMQTIVSSTKDDGRLFAEKHKFKKQVRLMHEKIREYECHLCHKNFSSLNSVHTHTRTMRINLHIRAVPDKTHFPKEFCCTLCDAVFKRKETYESHVMEHEHGKRNVHQDDELVKQRKGHEGRHFVVAAFQMLVGPSNVLMNSS</sequence>
<feature type="domain" description="C2H2-type" evidence="3">
    <location>
        <begin position="110"/>
        <end position="142"/>
    </location>
</feature>
<feature type="compositionally biased region" description="Polar residues" evidence="2">
    <location>
        <begin position="13"/>
        <end position="35"/>
    </location>
</feature>
<dbReference type="PROSITE" id="PS00028">
    <property type="entry name" value="ZINC_FINGER_C2H2_1"/>
    <property type="match status" value="1"/>
</dbReference>
<keyword evidence="1" id="KW-0862">Zinc</keyword>
<dbReference type="Proteomes" id="UP001562425">
    <property type="component" value="Unassembled WGS sequence"/>
</dbReference>
<dbReference type="AlphaFoldDB" id="A0ABD1DWS6"/>
<dbReference type="InterPro" id="IPR036236">
    <property type="entry name" value="Znf_C2H2_sf"/>
</dbReference>
<comment type="caution">
    <text evidence="4">The sequence shown here is derived from an EMBL/GenBank/DDBJ whole genome shotgun (WGS) entry which is preliminary data.</text>
</comment>
<evidence type="ECO:0000313" key="5">
    <source>
        <dbReference type="Proteomes" id="UP001562425"/>
    </source>
</evidence>
<dbReference type="GO" id="GO:0008270">
    <property type="term" value="F:zinc ion binding"/>
    <property type="evidence" value="ECO:0007669"/>
    <property type="project" value="UniProtKB-KW"/>
</dbReference>